<sequence length="63" mass="6865">SNPWLEEKNNGFIFGGKKSKAPSVFDGFREKLPTVPSIYSLCKSGDYATKSPSEPDSSAPQQL</sequence>
<proteinExistence type="predicted"/>
<dbReference type="AlphaFoldDB" id="A0A8J2K7Z9"/>
<keyword evidence="2" id="KW-1185">Reference proteome</keyword>
<organism evidence="1 2">
    <name type="scientific">Allacma fusca</name>
    <dbReference type="NCBI Taxonomy" id="39272"/>
    <lineage>
        <taxon>Eukaryota</taxon>
        <taxon>Metazoa</taxon>
        <taxon>Ecdysozoa</taxon>
        <taxon>Arthropoda</taxon>
        <taxon>Hexapoda</taxon>
        <taxon>Collembola</taxon>
        <taxon>Symphypleona</taxon>
        <taxon>Sminthuridae</taxon>
        <taxon>Allacma</taxon>
    </lineage>
</organism>
<protein>
    <submittedName>
        <fullName evidence="1">Uncharacterized protein</fullName>
    </submittedName>
</protein>
<evidence type="ECO:0000313" key="1">
    <source>
        <dbReference type="EMBL" id="CAG7733379.1"/>
    </source>
</evidence>
<dbReference type="EMBL" id="CAJVCH010247985">
    <property type="protein sequence ID" value="CAG7733379.1"/>
    <property type="molecule type" value="Genomic_DNA"/>
</dbReference>
<gene>
    <name evidence="1" type="ORF">AFUS01_LOCUS21824</name>
</gene>
<evidence type="ECO:0000313" key="2">
    <source>
        <dbReference type="Proteomes" id="UP000708208"/>
    </source>
</evidence>
<name>A0A8J2K7Z9_9HEXA</name>
<feature type="non-terminal residue" evidence="1">
    <location>
        <position position="1"/>
    </location>
</feature>
<accession>A0A8J2K7Z9</accession>
<dbReference type="Proteomes" id="UP000708208">
    <property type="component" value="Unassembled WGS sequence"/>
</dbReference>
<reference evidence="1" key="1">
    <citation type="submission" date="2021-06" db="EMBL/GenBank/DDBJ databases">
        <authorList>
            <person name="Hodson N. C."/>
            <person name="Mongue J. A."/>
            <person name="Jaron S. K."/>
        </authorList>
    </citation>
    <scope>NUCLEOTIDE SEQUENCE</scope>
</reference>
<comment type="caution">
    <text evidence="1">The sequence shown here is derived from an EMBL/GenBank/DDBJ whole genome shotgun (WGS) entry which is preliminary data.</text>
</comment>